<sequence length="79" mass="8247">MDFASLGVLTGIVIALGEFFKKVGVNPKLIPILNIACGCSFGVAFMGVGIREGLMYGLVIGLTAGGFYSGSKNLIENFK</sequence>
<proteinExistence type="predicted"/>
<evidence type="ECO:0008006" key="4">
    <source>
        <dbReference type="Google" id="ProtNLM"/>
    </source>
</evidence>
<gene>
    <name evidence="2" type="ORF">SAMN02745248_02395</name>
</gene>
<keyword evidence="1" id="KW-0472">Membrane</keyword>
<dbReference type="Proteomes" id="UP000183952">
    <property type="component" value="Unassembled WGS sequence"/>
</dbReference>
<dbReference type="RefSeq" id="WP_072904310.1">
    <property type="nucleotide sequence ID" value="NZ_FRAD01000025.1"/>
</dbReference>
<evidence type="ECO:0000313" key="3">
    <source>
        <dbReference type="Proteomes" id="UP000183952"/>
    </source>
</evidence>
<dbReference type="EMBL" id="FRAD01000025">
    <property type="protein sequence ID" value="SHK37579.1"/>
    <property type="molecule type" value="Genomic_DNA"/>
</dbReference>
<dbReference type="OrthoDB" id="2925715at2"/>
<keyword evidence="1" id="KW-0812">Transmembrane</keyword>
<dbReference type="STRING" id="1121331.SAMN02745248_02395"/>
<keyword evidence="1" id="KW-1133">Transmembrane helix</keyword>
<name>A0A1M6RZ50_9CLOT</name>
<keyword evidence="3" id="KW-1185">Reference proteome</keyword>
<feature type="transmembrane region" description="Helical" evidence="1">
    <location>
        <begin position="29"/>
        <end position="47"/>
    </location>
</feature>
<evidence type="ECO:0000313" key="2">
    <source>
        <dbReference type="EMBL" id="SHK37579.1"/>
    </source>
</evidence>
<accession>A0A1M6RZ50</accession>
<feature type="transmembrane region" description="Helical" evidence="1">
    <location>
        <begin position="54"/>
        <end position="71"/>
    </location>
</feature>
<reference evidence="2 3" key="1">
    <citation type="submission" date="2016-11" db="EMBL/GenBank/DDBJ databases">
        <authorList>
            <person name="Jaros S."/>
            <person name="Januszkiewicz K."/>
            <person name="Wedrychowicz H."/>
        </authorList>
    </citation>
    <scope>NUCLEOTIDE SEQUENCE [LARGE SCALE GENOMIC DNA]</scope>
    <source>
        <strain evidence="2 3">DSM 3090</strain>
    </source>
</reference>
<organism evidence="2 3">
    <name type="scientific">Hathewaya proteolytica DSM 3090</name>
    <dbReference type="NCBI Taxonomy" id="1121331"/>
    <lineage>
        <taxon>Bacteria</taxon>
        <taxon>Bacillati</taxon>
        <taxon>Bacillota</taxon>
        <taxon>Clostridia</taxon>
        <taxon>Eubacteriales</taxon>
        <taxon>Clostridiaceae</taxon>
        <taxon>Hathewaya</taxon>
    </lineage>
</organism>
<protein>
    <recommendedName>
        <fullName evidence="4">Phage holin family Hol44, holin superfamily V</fullName>
    </recommendedName>
</protein>
<evidence type="ECO:0000256" key="1">
    <source>
        <dbReference type="SAM" id="Phobius"/>
    </source>
</evidence>
<dbReference type="AlphaFoldDB" id="A0A1M6RZ50"/>